<dbReference type="SUPFAM" id="SSF48452">
    <property type="entry name" value="TPR-like"/>
    <property type="match status" value="2"/>
</dbReference>
<dbReference type="InterPro" id="IPR036388">
    <property type="entry name" value="WH-like_DNA-bd_sf"/>
</dbReference>
<feature type="DNA-binding region" description="OmpR/PhoB-type" evidence="6">
    <location>
        <begin position="1"/>
        <end position="99"/>
    </location>
</feature>
<dbReference type="InterPro" id="IPR011990">
    <property type="entry name" value="TPR-like_helical_dom_sf"/>
</dbReference>
<dbReference type="InterPro" id="IPR026000">
    <property type="entry name" value="Apc5_dom"/>
</dbReference>
<dbReference type="Pfam" id="PF00486">
    <property type="entry name" value="Trans_reg_C"/>
    <property type="match status" value="1"/>
</dbReference>
<dbReference type="InterPro" id="IPR016032">
    <property type="entry name" value="Sig_transdc_resp-reg_C-effctor"/>
</dbReference>
<name>A0A937EGL8_9ACTN</name>
<dbReference type="Gene3D" id="1.10.10.10">
    <property type="entry name" value="Winged helix-like DNA-binding domain superfamily/Winged helix DNA-binding domain"/>
    <property type="match status" value="2"/>
</dbReference>
<evidence type="ECO:0000256" key="3">
    <source>
        <dbReference type="ARBA" id="ARBA00023015"/>
    </source>
</evidence>
<dbReference type="Proteomes" id="UP000661858">
    <property type="component" value="Unassembled WGS sequence"/>
</dbReference>
<keyword evidence="5" id="KW-0804">Transcription</keyword>
<evidence type="ECO:0000259" key="7">
    <source>
        <dbReference type="PROSITE" id="PS51755"/>
    </source>
</evidence>
<dbReference type="InterPro" id="IPR051677">
    <property type="entry name" value="AfsR-DnrI-RedD_regulator"/>
</dbReference>
<dbReference type="PANTHER" id="PTHR35807">
    <property type="entry name" value="TRANSCRIPTIONAL REGULATOR REDD-RELATED"/>
    <property type="match status" value="1"/>
</dbReference>
<keyword evidence="9" id="KW-1185">Reference proteome</keyword>
<dbReference type="Pfam" id="PF03704">
    <property type="entry name" value="BTAD"/>
    <property type="match status" value="1"/>
</dbReference>
<feature type="domain" description="OmpR/PhoB-type" evidence="7">
    <location>
        <begin position="1"/>
        <end position="99"/>
    </location>
</feature>
<dbReference type="Gene3D" id="1.25.40.10">
    <property type="entry name" value="Tetratricopeptide repeat domain"/>
    <property type="match status" value="3"/>
</dbReference>
<dbReference type="GO" id="GO:0043531">
    <property type="term" value="F:ADP binding"/>
    <property type="evidence" value="ECO:0007669"/>
    <property type="project" value="InterPro"/>
</dbReference>
<dbReference type="InterPro" id="IPR027417">
    <property type="entry name" value="P-loop_NTPase"/>
</dbReference>
<evidence type="ECO:0000256" key="2">
    <source>
        <dbReference type="ARBA" id="ARBA00023012"/>
    </source>
</evidence>
<dbReference type="GO" id="GO:0000160">
    <property type="term" value="P:phosphorelay signal transduction system"/>
    <property type="evidence" value="ECO:0007669"/>
    <property type="project" value="UniProtKB-KW"/>
</dbReference>
<dbReference type="Pfam" id="PF13424">
    <property type="entry name" value="TPR_12"/>
    <property type="match status" value="1"/>
</dbReference>
<dbReference type="SUPFAM" id="SSF52540">
    <property type="entry name" value="P-loop containing nucleoside triphosphate hydrolases"/>
    <property type="match status" value="1"/>
</dbReference>
<dbReference type="CDD" id="cd15831">
    <property type="entry name" value="BTAD"/>
    <property type="match status" value="1"/>
</dbReference>
<evidence type="ECO:0000256" key="1">
    <source>
        <dbReference type="ARBA" id="ARBA00005820"/>
    </source>
</evidence>
<protein>
    <submittedName>
        <fullName evidence="8">Tetratricopeptide repeat protein</fullName>
    </submittedName>
</protein>
<comment type="similarity">
    <text evidence="1">Belongs to the AfsR/DnrI/RedD regulatory family.</text>
</comment>
<dbReference type="InterPro" id="IPR005158">
    <property type="entry name" value="BTAD"/>
</dbReference>
<evidence type="ECO:0000313" key="8">
    <source>
        <dbReference type="EMBL" id="MBL1082148.1"/>
    </source>
</evidence>
<dbReference type="PRINTS" id="PR00364">
    <property type="entry name" value="DISEASERSIST"/>
</dbReference>
<keyword evidence="3" id="KW-0805">Transcription regulation</keyword>
<dbReference type="InterPro" id="IPR001867">
    <property type="entry name" value="OmpR/PhoB-type_DNA-bd"/>
</dbReference>
<accession>A0A937EGL8</accession>
<evidence type="ECO:0000256" key="6">
    <source>
        <dbReference type="PROSITE-ProRule" id="PRU01091"/>
    </source>
</evidence>
<dbReference type="GO" id="GO:0006355">
    <property type="term" value="P:regulation of DNA-templated transcription"/>
    <property type="evidence" value="ECO:0007669"/>
    <property type="project" value="InterPro"/>
</dbReference>
<evidence type="ECO:0000256" key="5">
    <source>
        <dbReference type="ARBA" id="ARBA00023163"/>
    </source>
</evidence>
<organism evidence="8 9">
    <name type="scientific">Streptomyces actinomycinicus</name>
    <dbReference type="NCBI Taxonomy" id="1695166"/>
    <lineage>
        <taxon>Bacteria</taxon>
        <taxon>Bacillati</taxon>
        <taxon>Actinomycetota</taxon>
        <taxon>Actinomycetes</taxon>
        <taxon>Kitasatosporales</taxon>
        <taxon>Streptomycetaceae</taxon>
        <taxon>Streptomyces</taxon>
    </lineage>
</organism>
<dbReference type="SMART" id="SM00028">
    <property type="entry name" value="TPR"/>
    <property type="match status" value="7"/>
</dbReference>
<sequence>MTGTENRGLRFNVLGSLECLADGDRIKLGGPLQDRILTSLLLESGRTVPIERLIETAWGESSPDTAKQQVRKAIADLRRRIPDGPALIVTEDAGYRVSVQPLQVDLHLFSHHVQAAASGRSAGQLSAAAGELRKALALWRGPVLNGTGGPVLDAASTVLEERRLAAVEELFALRLQLGEDSDIVSEIREFADAYPLREGLRAQLMLALYRAGRQAEALHEYAAVRELLAEELGISPCPDLTNLFEKILRASPELDAPAPAPAAPALRPSEGARAAENAPCTLPYELPDFTGRHQELGYLLDRGQPGDGVRIIAVDGMGGAGKTTLIVRAAHRLAASYPDGQLYLDLRGFTPGEHPLAPEEATRILLRALGTPDNAIPDDTESRLAMWGAASASRRLLLVLDNAADAAQIRPLLPVTSECLVLVASRGRLLDLDGAHWISLGTLAPQESAALLARTLGEDRVAADPEAARSLATLCGHLPLALRIATARLHNRPRWTLQYFVDRLREEDALLTELRSTERSVATTIQLSYEALGEEHRRAFMLLGVHPGPNFDPHAAAALTDMTPRNAEQMLEDLLDSQLLQQHEAGRYSFHDLIRSFARSLWDDSVRHQKDTAVGRLLNHYLGATNEACRILFPGLRQWASAPTGNATGLPAFGDAQTARRWYDRESRALQATVRLAQRHDFHRLASYLARNTVLHLHAQGAIRDFRELAEVAVTAARRAADTQALCLSLANLASAHQILGEFRSATEAAEEGLRVSRSHGDSVSEAAFLDLLGWAHIVLGSLSEGYDLLLRGIGLHREFGNLRRESIALCNLSTLHLWQGRTTEAIAAAERAVMLCREVGEQEHEVAALNDLVIAHLDAGDDASAQRYLDRALALGEDSAMPRNRAVSLALRAVVHQRNGQSDEVMTYIDQALALVSPLGTVTWQCEVENIAGLVHRHGGNHDKALELHRSAHQRALGIGYRMGMAHGLHGMAKAEQSLGKQEAAREHLRNAEELFTAMNIPRAILNSPDRASVCCTLGSFCCSTQTPDIGR</sequence>
<keyword evidence="4 6" id="KW-0238">DNA-binding</keyword>
<dbReference type="SMART" id="SM00862">
    <property type="entry name" value="Trans_reg_C"/>
    <property type="match status" value="1"/>
</dbReference>
<evidence type="ECO:0000256" key="4">
    <source>
        <dbReference type="ARBA" id="ARBA00023125"/>
    </source>
</evidence>
<dbReference type="GO" id="GO:0003677">
    <property type="term" value="F:DNA binding"/>
    <property type="evidence" value="ECO:0007669"/>
    <property type="project" value="UniProtKB-UniRule"/>
</dbReference>
<dbReference type="Pfam" id="PF12862">
    <property type="entry name" value="ANAPC5"/>
    <property type="match status" value="1"/>
</dbReference>
<dbReference type="RefSeq" id="WP_201833772.1">
    <property type="nucleotide sequence ID" value="NZ_JAERRK010000003.1"/>
</dbReference>
<dbReference type="SMART" id="SM01043">
    <property type="entry name" value="BTAD"/>
    <property type="match status" value="1"/>
</dbReference>
<evidence type="ECO:0000313" key="9">
    <source>
        <dbReference type="Proteomes" id="UP000661858"/>
    </source>
</evidence>
<reference evidence="8" key="1">
    <citation type="submission" date="2021-01" db="EMBL/GenBank/DDBJ databases">
        <title>WGS of actinomycetes isolated from Thailand.</title>
        <authorList>
            <person name="Thawai C."/>
        </authorList>
    </citation>
    <scope>NUCLEOTIDE SEQUENCE</scope>
    <source>
        <strain evidence="8">RCU-197</strain>
    </source>
</reference>
<dbReference type="PANTHER" id="PTHR35807:SF1">
    <property type="entry name" value="TRANSCRIPTIONAL REGULATOR REDD"/>
    <property type="match status" value="1"/>
</dbReference>
<dbReference type="Gene3D" id="3.40.50.300">
    <property type="entry name" value="P-loop containing nucleotide triphosphate hydrolases"/>
    <property type="match status" value="1"/>
</dbReference>
<comment type="caution">
    <text evidence="8">The sequence shown here is derived from an EMBL/GenBank/DDBJ whole genome shotgun (WGS) entry which is preliminary data.</text>
</comment>
<dbReference type="PROSITE" id="PS51755">
    <property type="entry name" value="OMPR_PHOB"/>
    <property type="match status" value="1"/>
</dbReference>
<keyword evidence="2" id="KW-0902">Two-component regulatory system</keyword>
<proteinExistence type="inferred from homology"/>
<gene>
    <name evidence="8" type="ORF">JK359_09160</name>
</gene>
<dbReference type="InterPro" id="IPR019734">
    <property type="entry name" value="TPR_rpt"/>
</dbReference>
<dbReference type="AlphaFoldDB" id="A0A937EGL8"/>
<dbReference type="SUPFAM" id="SSF46894">
    <property type="entry name" value="C-terminal effector domain of the bipartite response regulators"/>
    <property type="match status" value="1"/>
</dbReference>
<dbReference type="EMBL" id="JAERRK010000003">
    <property type="protein sequence ID" value="MBL1082148.1"/>
    <property type="molecule type" value="Genomic_DNA"/>
</dbReference>